<evidence type="ECO:0000313" key="1">
    <source>
        <dbReference type="EMBL" id="KAK2104555.1"/>
    </source>
</evidence>
<sequence length="60" mass="6795">GLSHQGNFIPFAIDTASGRTFSRLDIILTKEIDWFKQGKIRNKISTCPKDDKKHTISTMS</sequence>
<comment type="caution">
    <text evidence="1">The sequence shown here is derived from an EMBL/GenBank/DDBJ whole genome shotgun (WGS) entry which is preliminary data.</text>
</comment>
<dbReference type="Proteomes" id="UP001266305">
    <property type="component" value="Unassembled WGS sequence"/>
</dbReference>
<keyword evidence="2" id="KW-1185">Reference proteome</keyword>
<accession>A0ABQ9V5G0</accession>
<proteinExistence type="predicted"/>
<name>A0ABQ9V5G0_SAGOE</name>
<protein>
    <submittedName>
        <fullName evidence="1">Uncharacterized protein</fullName>
    </submittedName>
</protein>
<organism evidence="1 2">
    <name type="scientific">Saguinus oedipus</name>
    <name type="common">Cotton-top tamarin</name>
    <name type="synonym">Oedipomidas oedipus</name>
    <dbReference type="NCBI Taxonomy" id="9490"/>
    <lineage>
        <taxon>Eukaryota</taxon>
        <taxon>Metazoa</taxon>
        <taxon>Chordata</taxon>
        <taxon>Craniata</taxon>
        <taxon>Vertebrata</taxon>
        <taxon>Euteleostomi</taxon>
        <taxon>Mammalia</taxon>
        <taxon>Eutheria</taxon>
        <taxon>Euarchontoglires</taxon>
        <taxon>Primates</taxon>
        <taxon>Haplorrhini</taxon>
        <taxon>Platyrrhini</taxon>
        <taxon>Cebidae</taxon>
        <taxon>Callitrichinae</taxon>
        <taxon>Saguinus</taxon>
    </lineage>
</organism>
<dbReference type="EMBL" id="JASSZA010000008">
    <property type="protein sequence ID" value="KAK2104555.1"/>
    <property type="molecule type" value="Genomic_DNA"/>
</dbReference>
<reference evidence="1 2" key="1">
    <citation type="submission" date="2023-05" db="EMBL/GenBank/DDBJ databases">
        <title>B98-5 Cell Line De Novo Hybrid Assembly: An Optical Mapping Approach.</title>
        <authorList>
            <person name="Kananen K."/>
            <person name="Auerbach J.A."/>
            <person name="Kautto E."/>
            <person name="Blachly J.S."/>
        </authorList>
    </citation>
    <scope>NUCLEOTIDE SEQUENCE [LARGE SCALE GENOMIC DNA]</scope>
    <source>
        <strain evidence="1">B95-8</strain>
        <tissue evidence="1">Cell line</tissue>
    </source>
</reference>
<gene>
    <name evidence="1" type="ORF">P7K49_018411</name>
</gene>
<feature type="non-terminal residue" evidence="1">
    <location>
        <position position="60"/>
    </location>
</feature>
<feature type="non-terminal residue" evidence="1">
    <location>
        <position position="1"/>
    </location>
</feature>
<evidence type="ECO:0000313" key="2">
    <source>
        <dbReference type="Proteomes" id="UP001266305"/>
    </source>
</evidence>